<dbReference type="Proteomes" id="UP000261295">
    <property type="component" value="Unassembled WGS sequence"/>
</dbReference>
<name>A0A3E4XLF4_BACUN</name>
<evidence type="ECO:0000313" key="1">
    <source>
        <dbReference type="EMBL" id="RGM55556.1"/>
    </source>
</evidence>
<dbReference type="RefSeq" id="WP_117749370.1">
    <property type="nucleotide sequence ID" value="NZ_QSTL01000008.1"/>
</dbReference>
<evidence type="ECO:0000313" key="2">
    <source>
        <dbReference type="Proteomes" id="UP000261295"/>
    </source>
</evidence>
<comment type="caution">
    <text evidence="1">The sequence shown here is derived from an EMBL/GenBank/DDBJ whole genome shotgun (WGS) entry which is preliminary data.</text>
</comment>
<gene>
    <name evidence="1" type="ORF">DXC07_10520</name>
</gene>
<dbReference type="EMBL" id="QSTL01000008">
    <property type="protein sequence ID" value="RGM55556.1"/>
    <property type="molecule type" value="Genomic_DNA"/>
</dbReference>
<accession>A0A3E4XLF4</accession>
<proteinExistence type="predicted"/>
<dbReference type="AlphaFoldDB" id="A0A3E4XLF4"/>
<sequence length="232" mass="27247">MGKITVKHYLNTNLKPYIIKGENYYSIYVMVVINRKNTKVKSISFEELYTENDFEEIQNENNDMIKQEIAVIENVCLLTQNFLGDFDASFFSAYYSFLHDIFIDEIDFELYKAPNYNLFSGKNNKLNIAMEPFIFGDFSLKVNKTHGMDIFTWFSENGRSELSNFLRREAATNIQDCIGILNKYVFLGSMNALSLKLQETKKGREIYDKYSDSILYDFDSYAQELRKLYQVN</sequence>
<reference evidence="1 2" key="1">
    <citation type="submission" date="2018-08" db="EMBL/GenBank/DDBJ databases">
        <title>A genome reference for cultivated species of the human gut microbiota.</title>
        <authorList>
            <person name="Zou Y."/>
            <person name="Xue W."/>
            <person name="Luo G."/>
        </authorList>
    </citation>
    <scope>NUCLEOTIDE SEQUENCE [LARGE SCALE GENOMIC DNA]</scope>
    <source>
        <strain evidence="1 2">OM07-9</strain>
    </source>
</reference>
<organism evidence="1 2">
    <name type="scientific">Bacteroides uniformis</name>
    <dbReference type="NCBI Taxonomy" id="820"/>
    <lineage>
        <taxon>Bacteria</taxon>
        <taxon>Pseudomonadati</taxon>
        <taxon>Bacteroidota</taxon>
        <taxon>Bacteroidia</taxon>
        <taxon>Bacteroidales</taxon>
        <taxon>Bacteroidaceae</taxon>
        <taxon>Bacteroides</taxon>
    </lineage>
</organism>
<protein>
    <submittedName>
        <fullName evidence="1">Uncharacterized protein</fullName>
    </submittedName>
</protein>